<accession>A0A347VQ81</accession>
<reference evidence="2" key="3">
    <citation type="submission" date="2018-04" db="EMBL/GenBank/DDBJ databases">
        <authorList>
            <person name="Sheh A."/>
            <person name="Shen Z."/>
            <person name="Mannion A.J."/>
            <person name="Fox J.G."/>
        </authorList>
    </citation>
    <scope>NUCLEOTIDE SEQUENCE</scope>
    <source>
        <strain evidence="2">MIT 97-6194</strain>
    </source>
</reference>
<keyword evidence="3" id="KW-1185">Reference proteome</keyword>
<evidence type="ECO:0000313" key="3">
    <source>
        <dbReference type="Proteomes" id="UP000029714"/>
    </source>
</evidence>
<dbReference type="EMBL" id="QBIU01000002">
    <property type="protein sequence ID" value="MWV70245.1"/>
    <property type="molecule type" value="Genomic_DNA"/>
</dbReference>
<evidence type="ECO:0000313" key="4">
    <source>
        <dbReference type="Proteomes" id="UP000477070"/>
    </source>
</evidence>
<reference evidence="2 3" key="1">
    <citation type="journal article" date="2014" name="Genome Announc.">
        <title>Draft genome sequences of eight enterohepatic helicobacter species isolated from both laboratory and wild rodents.</title>
        <authorList>
            <person name="Sheh A."/>
            <person name="Shen Z."/>
            <person name="Fox J.G."/>
        </authorList>
    </citation>
    <scope>NUCLEOTIDE SEQUENCE [LARGE SCALE GENOMIC DNA]</scope>
    <source>
        <strain evidence="2 3">MIT 97-6194</strain>
    </source>
</reference>
<reference evidence="1 4" key="4">
    <citation type="submission" date="2019-12" db="EMBL/GenBank/DDBJ databases">
        <title>Multi-Generational Helicobacter saguini Isolates.</title>
        <authorList>
            <person name="Mannion A."/>
            <person name="Shen Z."/>
            <person name="Fox J.G."/>
        </authorList>
    </citation>
    <scope>NUCLEOTIDE SEQUENCE [LARGE SCALE GENOMIC DNA]</scope>
    <source>
        <strain evidence="1">16-048</strain>
        <strain evidence="4">16-048 (F4)</strain>
    </source>
</reference>
<dbReference type="RefSeq" id="WP_034569590.1">
    <property type="nucleotide sequence ID" value="NZ_JRMP02000003.1"/>
</dbReference>
<dbReference type="AlphaFoldDB" id="A0A347VQ81"/>
<sequence length="72" mass="8599">MDNINKMPTKAKEIALDFIEDLVSLYDAYEAQYQDEIRKYPSLAEFFEIAEEEFKIEESRKLVEKFEKGEIK</sequence>
<dbReference type="Proteomes" id="UP000029714">
    <property type="component" value="Unassembled WGS sequence"/>
</dbReference>
<protein>
    <submittedName>
        <fullName evidence="2">Uncharacterized protein</fullName>
    </submittedName>
</protein>
<dbReference type="EMBL" id="JRMP02000003">
    <property type="protein sequence ID" value="TLD95210.1"/>
    <property type="molecule type" value="Genomic_DNA"/>
</dbReference>
<evidence type="ECO:0000313" key="1">
    <source>
        <dbReference type="EMBL" id="MWV70245.1"/>
    </source>
</evidence>
<name>A0A347VQ81_9HELI</name>
<organism evidence="2 3">
    <name type="scientific">Helicobacter saguini</name>
    <dbReference type="NCBI Taxonomy" id="1548018"/>
    <lineage>
        <taxon>Bacteria</taxon>
        <taxon>Pseudomonadati</taxon>
        <taxon>Campylobacterota</taxon>
        <taxon>Epsilonproteobacteria</taxon>
        <taxon>Campylobacterales</taxon>
        <taxon>Helicobacteraceae</taxon>
        <taxon>Helicobacter</taxon>
    </lineage>
</organism>
<dbReference type="Proteomes" id="UP000477070">
    <property type="component" value="Unassembled WGS sequence"/>
</dbReference>
<reference evidence="2 3" key="2">
    <citation type="journal article" date="2016" name="Infect. Immun.">
        <title>Helicobacter saguini, a Novel Helicobacter Isolated from Cotton-Top Tamarins with Ulcerative Colitis, Has Proinflammatory Properties and Induces Typhlocolitis and Dysplasia in Gnotobiotic IL-10-/- Mice.</title>
        <authorList>
            <person name="Shen Z."/>
            <person name="Mannion A."/>
            <person name="Whary M.T."/>
            <person name="Muthupalani S."/>
            <person name="Sheh A."/>
            <person name="Feng Y."/>
            <person name="Gong G."/>
            <person name="Vandamme P."/>
            <person name="Holcombe H.R."/>
            <person name="Paster B.J."/>
            <person name="Fox J.G."/>
        </authorList>
    </citation>
    <scope>NUCLEOTIDE SEQUENCE [LARGE SCALE GENOMIC DNA]</scope>
    <source>
        <strain evidence="2 3">MIT 97-6194</strain>
    </source>
</reference>
<evidence type="ECO:0000313" key="2">
    <source>
        <dbReference type="EMBL" id="TLD95210.1"/>
    </source>
</evidence>
<proteinExistence type="predicted"/>
<gene>
    <name evidence="1" type="ORF">DCO61_09595</name>
    <name evidence="2" type="ORF">LS64_002265</name>
</gene>
<dbReference type="STRING" id="1548018.LS64_01290"/>
<comment type="caution">
    <text evidence="2">The sequence shown here is derived from an EMBL/GenBank/DDBJ whole genome shotgun (WGS) entry which is preliminary data.</text>
</comment>